<keyword evidence="4" id="KW-1185">Reference proteome</keyword>
<accession>A0A0M2V0C2</accession>
<proteinExistence type="predicted"/>
<evidence type="ECO:0000313" key="3">
    <source>
        <dbReference type="EMBL" id="KKO20179.1"/>
    </source>
</evidence>
<evidence type="ECO:0000256" key="1">
    <source>
        <dbReference type="SAM" id="SignalP"/>
    </source>
</evidence>
<dbReference type="EMBL" id="LAQJ01000121">
    <property type="protein sequence ID" value="KKO20179.1"/>
    <property type="molecule type" value="Genomic_DNA"/>
</dbReference>
<evidence type="ECO:0000259" key="2">
    <source>
        <dbReference type="SMART" id="SM00746"/>
    </source>
</evidence>
<feature type="domain" description="TRASH" evidence="2">
    <location>
        <begin position="47"/>
        <end position="85"/>
    </location>
</feature>
<dbReference type="InterPro" id="IPR011017">
    <property type="entry name" value="TRASH_dom"/>
</dbReference>
<name>A0A0M2V0C2_9BACT</name>
<dbReference type="InterPro" id="IPR012348">
    <property type="entry name" value="RNR-like"/>
</dbReference>
<sequence length="95" mass="10324">MKRIVHFASAAALAFFPTAFYVNSTIIAGECCSAKQVSTAEKAETKCVACGKAISDKEKAVKVEHEGKSIYLCCEGCADKFKKNPGECMRDKDHK</sequence>
<comment type="caution">
    <text evidence="3">The sequence shown here is derived from an EMBL/GenBank/DDBJ whole genome shotgun (WGS) entry which is preliminary data.</text>
</comment>
<dbReference type="GO" id="GO:0016491">
    <property type="term" value="F:oxidoreductase activity"/>
    <property type="evidence" value="ECO:0007669"/>
    <property type="project" value="InterPro"/>
</dbReference>
<gene>
    <name evidence="3" type="ORF">BROFUL_01027</name>
</gene>
<protein>
    <submittedName>
        <fullName evidence="3">YHS domain protein</fullName>
    </submittedName>
</protein>
<dbReference type="AlphaFoldDB" id="A0A0M2V0C2"/>
<feature type="signal peptide" evidence="1">
    <location>
        <begin position="1"/>
        <end position="21"/>
    </location>
</feature>
<reference evidence="3 4" key="1">
    <citation type="journal article" date="2013" name="BMC Microbiol.">
        <title>Identification of the type II cytochrome c maturation pathway in anammox bacteria by comparative genomics.</title>
        <authorList>
            <person name="Ferousi C."/>
            <person name="Speth D.R."/>
            <person name="Reimann J."/>
            <person name="Op den Camp H.J."/>
            <person name="Allen J.W."/>
            <person name="Keltjens J.T."/>
            <person name="Jetten M.S."/>
        </authorList>
    </citation>
    <scope>NUCLEOTIDE SEQUENCE [LARGE SCALE GENOMIC DNA]</scope>
    <source>
        <strain evidence="3">RU1</strain>
    </source>
</reference>
<dbReference type="Gene3D" id="1.10.620.20">
    <property type="entry name" value="Ribonucleotide Reductase, subunit A"/>
    <property type="match status" value="1"/>
</dbReference>
<dbReference type="SMART" id="SM00746">
    <property type="entry name" value="TRASH"/>
    <property type="match status" value="1"/>
</dbReference>
<organism evidence="3 4">
    <name type="scientific">Candidatus Brocadia fulgida</name>
    <dbReference type="NCBI Taxonomy" id="380242"/>
    <lineage>
        <taxon>Bacteria</taxon>
        <taxon>Pseudomonadati</taxon>
        <taxon>Planctomycetota</taxon>
        <taxon>Candidatus Brocadiia</taxon>
        <taxon>Candidatus Brocadiales</taxon>
        <taxon>Candidatus Brocadiaceae</taxon>
        <taxon>Candidatus Brocadia</taxon>
    </lineage>
</organism>
<evidence type="ECO:0000313" key="4">
    <source>
        <dbReference type="Proteomes" id="UP000034954"/>
    </source>
</evidence>
<keyword evidence="1" id="KW-0732">Signal</keyword>
<feature type="chain" id="PRO_5005644214" evidence="1">
    <location>
        <begin position="22"/>
        <end position="95"/>
    </location>
</feature>
<dbReference type="Proteomes" id="UP000034954">
    <property type="component" value="Unassembled WGS sequence"/>
</dbReference>